<evidence type="ECO:0000313" key="3">
    <source>
        <dbReference type="Proteomes" id="UP000250358"/>
    </source>
</evidence>
<organism evidence="2 3">
    <name type="scientific">Brevundimonas diminuta</name>
    <name type="common">Pseudomonas diminuta</name>
    <dbReference type="NCBI Taxonomy" id="293"/>
    <lineage>
        <taxon>Bacteria</taxon>
        <taxon>Pseudomonadati</taxon>
        <taxon>Pseudomonadota</taxon>
        <taxon>Alphaproteobacteria</taxon>
        <taxon>Caulobacterales</taxon>
        <taxon>Caulobacteraceae</taxon>
        <taxon>Brevundimonas</taxon>
    </lineage>
</organism>
<dbReference type="GO" id="GO:0016787">
    <property type="term" value="F:hydrolase activity"/>
    <property type="evidence" value="ECO:0007669"/>
    <property type="project" value="UniProtKB-UniRule"/>
</dbReference>
<dbReference type="InterPro" id="IPR002641">
    <property type="entry name" value="PNPLA_dom"/>
</dbReference>
<dbReference type="EMBL" id="UAQM01000007">
    <property type="protein sequence ID" value="SPU43927.1"/>
    <property type="molecule type" value="Genomic_DNA"/>
</dbReference>
<dbReference type="InterPro" id="IPR016035">
    <property type="entry name" value="Acyl_Trfase/lysoPLipase"/>
</dbReference>
<name>A0A246K8B9_BREDI</name>
<sequence>MPMIRTTVSILVAATLALAGCASGARSDFGLGFRETAIPVGFPGVRFSVEDALAAEVMGLQLSEGAPHGADGRFDLIALSGGGAAGAYTAGLVNGWTERGDRPDFEVVTGVSTGALAAPFVFLGPDRDAELREAYTGGLAANLLQGRGLGAFVGSGIYQSAPLRALIETYVDAAMLTEIAAEHRRGRVLLVATTDLDAQRGVVWNMGAIAERGGPEALALFRDILTASASIPGAFPPVMIKARASGALDSPAFEEMHVDGGVMNPFVAVPQMMWNWTDPNGVLRGARIHIIVNGKAEPVVNVTSDAVGSVLGRTIDTALKANLRANLFANRTFAARNGVSFSVTTIPAEFDGGDSLDFSPEAMQRVYDLGRVRALSGEAWRTELNLAAD</sequence>
<dbReference type="PROSITE" id="PS51635">
    <property type="entry name" value="PNPLA"/>
    <property type="match status" value="1"/>
</dbReference>
<dbReference type="Gene3D" id="3.40.1090.10">
    <property type="entry name" value="Cytosolic phospholipase A2 catalytic domain"/>
    <property type="match status" value="1"/>
</dbReference>
<dbReference type="GO" id="GO:0016042">
    <property type="term" value="P:lipid catabolic process"/>
    <property type="evidence" value="ECO:0007669"/>
    <property type="project" value="UniProtKB-UniRule"/>
</dbReference>
<keyword evidence="1" id="KW-0443">Lipid metabolism</keyword>
<accession>A0A246K8B9</accession>
<reference evidence="2 3" key="1">
    <citation type="submission" date="2018-06" db="EMBL/GenBank/DDBJ databases">
        <authorList>
            <consortium name="Pathogen Informatics"/>
            <person name="Doyle S."/>
        </authorList>
    </citation>
    <scope>NUCLEOTIDE SEQUENCE [LARGE SCALE GENOMIC DNA]</scope>
    <source>
        <strain evidence="2 3">NCTC11165</strain>
    </source>
</reference>
<evidence type="ECO:0000313" key="2">
    <source>
        <dbReference type="EMBL" id="SPU43927.1"/>
    </source>
</evidence>
<gene>
    <name evidence="2" type="ORF">NCTC11165_01321</name>
</gene>
<dbReference type="GeneID" id="56577469"/>
<dbReference type="SUPFAM" id="SSF52151">
    <property type="entry name" value="FabD/lysophospholipase-like"/>
    <property type="match status" value="1"/>
</dbReference>
<dbReference type="Proteomes" id="UP000250358">
    <property type="component" value="Unassembled WGS sequence"/>
</dbReference>
<evidence type="ECO:0000256" key="1">
    <source>
        <dbReference type="ARBA" id="ARBA00023098"/>
    </source>
</evidence>
<dbReference type="Pfam" id="PF01734">
    <property type="entry name" value="Patatin"/>
    <property type="match status" value="1"/>
</dbReference>
<proteinExistence type="predicted"/>
<protein>
    <submittedName>
        <fullName evidence="2">Patatin-like phospholipase</fullName>
    </submittedName>
</protein>
<dbReference type="AlphaFoldDB" id="A0A246K8B9"/>
<dbReference type="RefSeq" id="WP_003164522.1">
    <property type="nucleotide sequence ID" value="NZ_CP140006.1"/>
</dbReference>
<dbReference type="PROSITE" id="PS51257">
    <property type="entry name" value="PROKAR_LIPOPROTEIN"/>
    <property type="match status" value="1"/>
</dbReference>